<dbReference type="KEGG" id="tbd:Tbd_2748"/>
<dbReference type="PIRSF" id="PIRSF028561">
    <property type="entry name" value="Ac_Trasf"/>
    <property type="match status" value="1"/>
</dbReference>
<evidence type="ECO:0000256" key="6">
    <source>
        <dbReference type="ARBA" id="ARBA00023315"/>
    </source>
</evidence>
<dbReference type="OrthoDB" id="9808633at2"/>
<dbReference type="AlphaFoldDB" id="Q3SFB3"/>
<dbReference type="GO" id="GO:0005886">
    <property type="term" value="C:plasma membrane"/>
    <property type="evidence" value="ECO:0007669"/>
    <property type="project" value="UniProtKB-SubCell"/>
</dbReference>
<dbReference type="eggNOG" id="COG4261">
    <property type="taxonomic scope" value="Bacteria"/>
</dbReference>
<keyword evidence="4 7" id="KW-0808">Transferase</keyword>
<protein>
    <submittedName>
        <fullName evidence="7">Putative lauroyl/myristoyl acyltransferase involved in LPS biosynthesis</fullName>
    </submittedName>
</protein>
<organism evidence="7 8">
    <name type="scientific">Thiobacillus denitrificans (strain ATCC 25259 / T1)</name>
    <dbReference type="NCBI Taxonomy" id="292415"/>
    <lineage>
        <taxon>Bacteria</taxon>
        <taxon>Pseudomonadati</taxon>
        <taxon>Pseudomonadota</taxon>
        <taxon>Betaproteobacteria</taxon>
        <taxon>Nitrosomonadales</taxon>
        <taxon>Thiobacillaceae</taxon>
        <taxon>Thiobacillus</taxon>
    </lineage>
</organism>
<accession>Q3SFB3</accession>
<keyword evidence="6 7" id="KW-0012">Acyltransferase</keyword>
<sequence>MSTPDLAARVEWARRGERSNMAMLRIMTWISLRLGRRVARVVLRGISVYFLLFAHAARRASRIYLARALGRPPTLRDVFRHFHSFAACIHDRVYLLNDRFDLFEIEIHGREAIDAVLAQGRGAFLMGAHLGSFEVLRAAGRHQAGLRVAMVMYEDNARKINRALAAINPAAVRDVIPLGRLDSMLQVEAALDAGGVLGMLGDRSLDAGATLALPFLGHSAEFPLGAMRLAAVLKRPVLLMAGLYLGGNRYAIHFEPLADFTALARADRERAVNRAVADYAACLERHCRAAPYNWFNFFDFWRPPAERGRA</sequence>
<evidence type="ECO:0000256" key="4">
    <source>
        <dbReference type="ARBA" id="ARBA00022679"/>
    </source>
</evidence>
<dbReference type="STRING" id="292415.Tbd_2748"/>
<evidence type="ECO:0000256" key="5">
    <source>
        <dbReference type="ARBA" id="ARBA00023136"/>
    </source>
</evidence>
<dbReference type="Pfam" id="PF03279">
    <property type="entry name" value="Lip_A_acyltrans"/>
    <property type="match status" value="1"/>
</dbReference>
<evidence type="ECO:0000256" key="3">
    <source>
        <dbReference type="ARBA" id="ARBA00022519"/>
    </source>
</evidence>
<dbReference type="PANTHER" id="PTHR30606">
    <property type="entry name" value="LIPID A BIOSYNTHESIS LAUROYL ACYLTRANSFERASE"/>
    <property type="match status" value="1"/>
</dbReference>
<proteinExistence type="predicted"/>
<dbReference type="RefSeq" id="WP_011313260.1">
    <property type="nucleotide sequence ID" value="NC_007404.1"/>
</dbReference>
<dbReference type="Proteomes" id="UP000008291">
    <property type="component" value="Chromosome"/>
</dbReference>
<dbReference type="InterPro" id="IPR004960">
    <property type="entry name" value="LipA_acyltrans"/>
</dbReference>
<gene>
    <name evidence="7" type="ordered locus">Tbd_2748</name>
</gene>
<keyword evidence="5" id="KW-0472">Membrane</keyword>
<reference evidence="7 8" key="1">
    <citation type="journal article" date="2006" name="J. Bacteriol.">
        <title>The genome sequence of the obligately chemolithoautotrophic, facultatively anaerobic bacterium Thiobacillus denitrificans.</title>
        <authorList>
            <person name="Beller H.R."/>
            <person name="Chain P.S."/>
            <person name="Letain T.E."/>
            <person name="Chakicherla A."/>
            <person name="Larimer F.W."/>
            <person name="Richardson P.M."/>
            <person name="Coleman M.A."/>
            <person name="Wood A.P."/>
            <person name="Kelly D.P."/>
        </authorList>
    </citation>
    <scope>NUCLEOTIDE SEQUENCE [LARGE SCALE GENOMIC DNA]</scope>
    <source>
        <strain evidence="7 8">ATCC 25259</strain>
    </source>
</reference>
<dbReference type="InterPro" id="IPR014548">
    <property type="entry name" value="Ac_Trasf"/>
</dbReference>
<evidence type="ECO:0000313" key="8">
    <source>
        <dbReference type="Proteomes" id="UP000008291"/>
    </source>
</evidence>
<evidence type="ECO:0000256" key="1">
    <source>
        <dbReference type="ARBA" id="ARBA00004533"/>
    </source>
</evidence>
<name>Q3SFB3_THIDA</name>
<dbReference type="EMBL" id="CP000116">
    <property type="protein sequence ID" value="AAZ98701.1"/>
    <property type="molecule type" value="Genomic_DNA"/>
</dbReference>
<dbReference type="PANTHER" id="PTHR30606:SF9">
    <property type="entry name" value="LIPID A BIOSYNTHESIS LAUROYLTRANSFERASE"/>
    <property type="match status" value="1"/>
</dbReference>
<evidence type="ECO:0000313" key="7">
    <source>
        <dbReference type="EMBL" id="AAZ98701.1"/>
    </source>
</evidence>
<evidence type="ECO:0000256" key="2">
    <source>
        <dbReference type="ARBA" id="ARBA00022475"/>
    </source>
</evidence>
<keyword evidence="3" id="KW-0997">Cell inner membrane</keyword>
<keyword evidence="2" id="KW-1003">Cell membrane</keyword>
<dbReference type="HOGENOM" id="CLU_049421_2_0_4"/>
<dbReference type="GO" id="GO:0016746">
    <property type="term" value="F:acyltransferase activity"/>
    <property type="evidence" value="ECO:0007669"/>
    <property type="project" value="UniProtKB-KW"/>
</dbReference>
<dbReference type="GO" id="GO:0009247">
    <property type="term" value="P:glycolipid biosynthetic process"/>
    <property type="evidence" value="ECO:0007669"/>
    <property type="project" value="UniProtKB-ARBA"/>
</dbReference>
<keyword evidence="8" id="KW-1185">Reference proteome</keyword>
<dbReference type="CDD" id="cd07984">
    <property type="entry name" value="LPLAT_LABLAT-like"/>
    <property type="match status" value="1"/>
</dbReference>
<comment type="subcellular location">
    <subcellularLocation>
        <location evidence="1">Cell inner membrane</location>
    </subcellularLocation>
</comment>